<dbReference type="SUPFAM" id="SSF54106">
    <property type="entry name" value="LysM domain"/>
    <property type="match status" value="1"/>
</dbReference>
<dbReference type="STRING" id="1149755.A0A2J6QT52"/>
<name>A0A2J6QT52_HYAVF</name>
<dbReference type="PROSITE" id="PS51782">
    <property type="entry name" value="LYSM"/>
    <property type="match status" value="1"/>
</dbReference>
<dbReference type="InterPro" id="IPR018392">
    <property type="entry name" value="LysM"/>
</dbReference>
<dbReference type="EMBL" id="KZ613974">
    <property type="protein sequence ID" value="PMD29448.1"/>
    <property type="molecule type" value="Genomic_DNA"/>
</dbReference>
<dbReference type="InterPro" id="IPR036779">
    <property type="entry name" value="LysM_dom_sf"/>
</dbReference>
<keyword evidence="2" id="KW-1133">Transmembrane helix</keyword>
<keyword evidence="2" id="KW-0812">Transmembrane</keyword>
<keyword evidence="2" id="KW-0472">Membrane</keyword>
<evidence type="ECO:0000256" key="2">
    <source>
        <dbReference type="SAM" id="Phobius"/>
    </source>
</evidence>
<feature type="transmembrane region" description="Helical" evidence="2">
    <location>
        <begin position="77"/>
        <end position="99"/>
    </location>
</feature>
<gene>
    <name evidence="4" type="ORF">L207DRAFT_520950</name>
</gene>
<evidence type="ECO:0000259" key="3">
    <source>
        <dbReference type="PROSITE" id="PS51782"/>
    </source>
</evidence>
<dbReference type="OrthoDB" id="2107166at2759"/>
<dbReference type="Gene3D" id="3.10.350.10">
    <property type="entry name" value="LysM domain"/>
    <property type="match status" value="1"/>
</dbReference>
<dbReference type="Proteomes" id="UP000235786">
    <property type="component" value="Unassembled WGS sequence"/>
</dbReference>
<feature type="compositionally biased region" description="Basic and acidic residues" evidence="1">
    <location>
        <begin position="1"/>
        <end position="20"/>
    </location>
</feature>
<protein>
    <submittedName>
        <fullName evidence="4">Carbohydrate-binding module family 50 protein</fullName>
    </submittedName>
</protein>
<evidence type="ECO:0000313" key="5">
    <source>
        <dbReference type="Proteomes" id="UP000235786"/>
    </source>
</evidence>
<organism evidence="4 5">
    <name type="scientific">Hyaloscypha variabilis (strain UAMH 11265 / GT02V1 / F)</name>
    <name type="common">Meliniomyces variabilis</name>
    <dbReference type="NCBI Taxonomy" id="1149755"/>
    <lineage>
        <taxon>Eukaryota</taxon>
        <taxon>Fungi</taxon>
        <taxon>Dikarya</taxon>
        <taxon>Ascomycota</taxon>
        <taxon>Pezizomycotina</taxon>
        <taxon>Leotiomycetes</taxon>
        <taxon>Helotiales</taxon>
        <taxon>Hyaloscyphaceae</taxon>
        <taxon>Hyaloscypha</taxon>
        <taxon>Hyaloscypha variabilis</taxon>
    </lineage>
</organism>
<reference evidence="4 5" key="1">
    <citation type="submission" date="2016-04" db="EMBL/GenBank/DDBJ databases">
        <title>A degradative enzymes factory behind the ericoid mycorrhizal symbiosis.</title>
        <authorList>
            <consortium name="DOE Joint Genome Institute"/>
            <person name="Martino E."/>
            <person name="Morin E."/>
            <person name="Grelet G."/>
            <person name="Kuo A."/>
            <person name="Kohler A."/>
            <person name="Daghino S."/>
            <person name="Barry K."/>
            <person name="Choi C."/>
            <person name="Cichocki N."/>
            <person name="Clum A."/>
            <person name="Copeland A."/>
            <person name="Hainaut M."/>
            <person name="Haridas S."/>
            <person name="Labutti K."/>
            <person name="Lindquist E."/>
            <person name="Lipzen A."/>
            <person name="Khouja H.-R."/>
            <person name="Murat C."/>
            <person name="Ohm R."/>
            <person name="Olson A."/>
            <person name="Spatafora J."/>
            <person name="Veneault-Fourrey C."/>
            <person name="Henrissat B."/>
            <person name="Grigoriev I."/>
            <person name="Martin F."/>
            <person name="Perotto S."/>
        </authorList>
    </citation>
    <scope>NUCLEOTIDE SEQUENCE [LARGE SCALE GENOMIC DNA]</scope>
    <source>
        <strain evidence="4 5">F</strain>
    </source>
</reference>
<feature type="region of interest" description="Disordered" evidence="1">
    <location>
        <begin position="1"/>
        <end position="26"/>
    </location>
</feature>
<keyword evidence="5" id="KW-1185">Reference proteome</keyword>
<dbReference type="AlphaFoldDB" id="A0A2J6QT52"/>
<accession>A0A2J6QT52</accession>
<feature type="domain" description="LysM" evidence="3">
    <location>
        <begin position="115"/>
        <end position="159"/>
    </location>
</feature>
<dbReference type="Pfam" id="PF01476">
    <property type="entry name" value="LysM"/>
    <property type="match status" value="1"/>
</dbReference>
<sequence>MSRRPGEDSEDEARLPEDVQRVGYDADTQTYSYRDQDGSYWEGAPGARYGVLHRSGSGYQPMTMENERELRKSYNEAWRYILPFFLLVSVCLLGLYRFLGSASAAQSFACAESSLRYLVKEGDSCWDIAHARGAMVEDLVRLNHGMDCGLLVPGREICVPISE</sequence>
<dbReference type="SMART" id="SM00257">
    <property type="entry name" value="LysM"/>
    <property type="match status" value="1"/>
</dbReference>
<evidence type="ECO:0000313" key="4">
    <source>
        <dbReference type="EMBL" id="PMD29448.1"/>
    </source>
</evidence>
<dbReference type="CDD" id="cd00118">
    <property type="entry name" value="LysM"/>
    <property type="match status" value="1"/>
</dbReference>
<evidence type="ECO:0000256" key="1">
    <source>
        <dbReference type="SAM" id="MobiDB-lite"/>
    </source>
</evidence>
<proteinExistence type="predicted"/>